<comment type="caution">
    <text evidence="1">The sequence shown here is derived from an EMBL/GenBank/DDBJ whole genome shotgun (WGS) entry which is preliminary data.</text>
</comment>
<organism evidence="1 2">
    <name type="scientific">Streptomyces tuirus</name>
    <dbReference type="NCBI Taxonomy" id="68278"/>
    <lineage>
        <taxon>Bacteria</taxon>
        <taxon>Bacillati</taxon>
        <taxon>Actinomycetota</taxon>
        <taxon>Actinomycetes</taxon>
        <taxon>Kitasatosporales</taxon>
        <taxon>Streptomycetaceae</taxon>
        <taxon>Streptomyces</taxon>
    </lineage>
</organism>
<accession>A0A941J1C6</accession>
<protein>
    <submittedName>
        <fullName evidence="1">Uncharacterized protein</fullName>
    </submittedName>
</protein>
<dbReference type="EMBL" id="JAGTPG010000001">
    <property type="protein sequence ID" value="MBR8638610.1"/>
    <property type="molecule type" value="Genomic_DNA"/>
</dbReference>
<name>A0A941J1C6_9ACTN</name>
<reference evidence="1 2" key="1">
    <citation type="submission" date="2021-04" db="EMBL/GenBank/DDBJ databases">
        <title>Characterization of the biosynthetic gene cluster of new lipopeptides with antitumor activity in the genome of the marine Streptomyces PHM034.</title>
        <authorList>
            <person name="Ceniceros A."/>
            <person name="Canedo L."/>
            <person name="Mendez C."/>
            <person name="Olano C."/>
            <person name="Schleissner C."/>
            <person name="Cuevas C."/>
            <person name="De La Calle F."/>
            <person name="Salas J.A."/>
        </authorList>
    </citation>
    <scope>NUCLEOTIDE SEQUENCE [LARGE SCALE GENOMIC DNA]</scope>
    <source>
        <strain evidence="1 2">PHM034</strain>
    </source>
</reference>
<evidence type="ECO:0000313" key="2">
    <source>
        <dbReference type="Proteomes" id="UP000682308"/>
    </source>
</evidence>
<gene>
    <name evidence="1" type="ORF">KEF29_03170</name>
</gene>
<proteinExistence type="predicted"/>
<dbReference type="Proteomes" id="UP000682308">
    <property type="component" value="Unassembled WGS sequence"/>
</dbReference>
<sequence length="79" mass="9584">MSTTADSTRHLRTVWRGEKPWHWKALKVGHVQPRGYRTYWRSRWLWQLHVTPIHISRDNSQWELGVCFGKRTLYLLSHS</sequence>
<evidence type="ECO:0000313" key="1">
    <source>
        <dbReference type="EMBL" id="MBR8638610.1"/>
    </source>
</evidence>
<dbReference type="AlphaFoldDB" id="A0A941J1C6"/>
<keyword evidence="2" id="KW-1185">Reference proteome</keyword>